<accession>A0A1L9RQH1</accession>
<proteinExistence type="predicted"/>
<keyword evidence="3" id="KW-1185">Reference proteome</keyword>
<dbReference type="Pfam" id="PF14269">
    <property type="entry name" value="Arylsulfotran_2"/>
    <property type="match status" value="1"/>
</dbReference>
<evidence type="ECO:0008006" key="4">
    <source>
        <dbReference type="Google" id="ProtNLM"/>
    </source>
</evidence>
<dbReference type="PANTHER" id="PTHR35340">
    <property type="entry name" value="PQQ ENZYME REPEAT PROTEIN-RELATED"/>
    <property type="match status" value="1"/>
</dbReference>
<dbReference type="STRING" id="1073089.A0A1L9RQH1"/>
<dbReference type="PANTHER" id="PTHR35340:SF6">
    <property type="entry name" value="ASST-DOMAIN-CONTAINING PROTEIN"/>
    <property type="match status" value="1"/>
</dbReference>
<dbReference type="GeneID" id="63747753"/>
<dbReference type="EMBL" id="KV878211">
    <property type="protein sequence ID" value="OJJ37142.1"/>
    <property type="molecule type" value="Genomic_DNA"/>
</dbReference>
<sequence length="509" mass="56045">MGGSYLLRSLGLVSILIGCIYTSAEQTSSTATEWPRQTYKSTSVQAPYMNVTKNGKTELGYLFISPSDSIAGVSHPMIYSDDGELVWRGELGNISAYIPQTLDGEPVLTYFHGADPGLGFGYGSIGILNSSYQQIYDVTLPGDKQNFVTVFHPETFPSYIDIHESQITDQGTLLVTAVNVTQLDLRSVGGPENGWVQDGLFYEIDIKTNEILFRWSTLEHLSQIPLSNAREPLGEKGRNMSDPWEYPHLNSVAKYGDSYLISSRYTCSLFLIDKDGNVTWHIHGQTGGDFDLGIGATFCYQHDARFAHHSPEKATLHIHNNENANFPPYTTLTTGLVLDIDFKTKKVTANRTLYDSDEFVFVHSQGSYQNLTNDHVLLGHGSTPKIEEYDEHGACVMRARFGHDIGMQSYRAYRKPWVGRPKTKPDVVACPEKGKMAVYVSWNGATDVQSWKILTGSGSGNLSVAETAPRNGFETKVWVDEVSDKVIAKAVGGVGDGTMSKVVTVGDGC</sequence>
<dbReference type="InterPro" id="IPR053143">
    <property type="entry name" value="Arylsulfate_ST"/>
</dbReference>
<name>A0A1L9RQH1_ASPWE</name>
<dbReference type="VEuPathDB" id="FungiDB:ASPWEDRAFT_182037"/>
<evidence type="ECO:0000313" key="3">
    <source>
        <dbReference type="Proteomes" id="UP000184383"/>
    </source>
</evidence>
<gene>
    <name evidence="2" type="ORF">ASPWEDRAFT_182037</name>
</gene>
<dbReference type="AlphaFoldDB" id="A0A1L9RQH1"/>
<feature type="chain" id="PRO_5012318434" description="ASST-domain-containing protein" evidence="1">
    <location>
        <begin position="25"/>
        <end position="509"/>
    </location>
</feature>
<evidence type="ECO:0000313" key="2">
    <source>
        <dbReference type="EMBL" id="OJJ37142.1"/>
    </source>
</evidence>
<evidence type="ECO:0000256" key="1">
    <source>
        <dbReference type="SAM" id="SignalP"/>
    </source>
</evidence>
<dbReference type="InterPro" id="IPR039535">
    <property type="entry name" value="ASST-like"/>
</dbReference>
<feature type="signal peptide" evidence="1">
    <location>
        <begin position="1"/>
        <end position="24"/>
    </location>
</feature>
<protein>
    <recommendedName>
        <fullName evidence="4">ASST-domain-containing protein</fullName>
    </recommendedName>
</protein>
<dbReference type="RefSeq" id="XP_040690818.1">
    <property type="nucleotide sequence ID" value="XM_040831905.1"/>
</dbReference>
<organism evidence="2 3">
    <name type="scientific">Aspergillus wentii DTO 134E9</name>
    <dbReference type="NCBI Taxonomy" id="1073089"/>
    <lineage>
        <taxon>Eukaryota</taxon>
        <taxon>Fungi</taxon>
        <taxon>Dikarya</taxon>
        <taxon>Ascomycota</taxon>
        <taxon>Pezizomycotina</taxon>
        <taxon>Eurotiomycetes</taxon>
        <taxon>Eurotiomycetidae</taxon>
        <taxon>Eurotiales</taxon>
        <taxon>Aspergillaceae</taxon>
        <taxon>Aspergillus</taxon>
        <taxon>Aspergillus subgen. Cremei</taxon>
    </lineage>
</organism>
<dbReference type="Proteomes" id="UP000184383">
    <property type="component" value="Unassembled WGS sequence"/>
</dbReference>
<keyword evidence="1" id="KW-0732">Signal</keyword>
<dbReference type="OrthoDB" id="5377172at2759"/>
<reference evidence="3" key="1">
    <citation type="journal article" date="2017" name="Genome Biol.">
        <title>Comparative genomics reveals high biological diversity and specific adaptations in the industrially and medically important fungal genus Aspergillus.</title>
        <authorList>
            <person name="de Vries R.P."/>
            <person name="Riley R."/>
            <person name="Wiebenga A."/>
            <person name="Aguilar-Osorio G."/>
            <person name="Amillis S."/>
            <person name="Uchima C.A."/>
            <person name="Anderluh G."/>
            <person name="Asadollahi M."/>
            <person name="Askin M."/>
            <person name="Barry K."/>
            <person name="Battaglia E."/>
            <person name="Bayram O."/>
            <person name="Benocci T."/>
            <person name="Braus-Stromeyer S.A."/>
            <person name="Caldana C."/>
            <person name="Canovas D."/>
            <person name="Cerqueira G.C."/>
            <person name="Chen F."/>
            <person name="Chen W."/>
            <person name="Choi C."/>
            <person name="Clum A."/>
            <person name="Dos Santos R.A."/>
            <person name="Damasio A.R."/>
            <person name="Diallinas G."/>
            <person name="Emri T."/>
            <person name="Fekete E."/>
            <person name="Flipphi M."/>
            <person name="Freyberg S."/>
            <person name="Gallo A."/>
            <person name="Gournas C."/>
            <person name="Habgood R."/>
            <person name="Hainaut M."/>
            <person name="Harispe M.L."/>
            <person name="Henrissat B."/>
            <person name="Hilden K.S."/>
            <person name="Hope R."/>
            <person name="Hossain A."/>
            <person name="Karabika E."/>
            <person name="Karaffa L."/>
            <person name="Karanyi Z."/>
            <person name="Krasevec N."/>
            <person name="Kuo A."/>
            <person name="Kusch H."/>
            <person name="LaButti K."/>
            <person name="Lagendijk E.L."/>
            <person name="Lapidus A."/>
            <person name="Levasseur A."/>
            <person name="Lindquist E."/>
            <person name="Lipzen A."/>
            <person name="Logrieco A.F."/>
            <person name="MacCabe A."/>
            <person name="Maekelae M.R."/>
            <person name="Malavazi I."/>
            <person name="Melin P."/>
            <person name="Meyer V."/>
            <person name="Mielnichuk N."/>
            <person name="Miskei M."/>
            <person name="Molnar A.P."/>
            <person name="Mule G."/>
            <person name="Ngan C.Y."/>
            <person name="Orejas M."/>
            <person name="Orosz E."/>
            <person name="Ouedraogo J.P."/>
            <person name="Overkamp K.M."/>
            <person name="Park H.-S."/>
            <person name="Perrone G."/>
            <person name="Piumi F."/>
            <person name="Punt P.J."/>
            <person name="Ram A.F."/>
            <person name="Ramon A."/>
            <person name="Rauscher S."/>
            <person name="Record E."/>
            <person name="Riano-Pachon D.M."/>
            <person name="Robert V."/>
            <person name="Roehrig J."/>
            <person name="Ruller R."/>
            <person name="Salamov A."/>
            <person name="Salih N.S."/>
            <person name="Samson R.A."/>
            <person name="Sandor E."/>
            <person name="Sanguinetti M."/>
            <person name="Schuetze T."/>
            <person name="Sepcic K."/>
            <person name="Shelest E."/>
            <person name="Sherlock G."/>
            <person name="Sophianopoulou V."/>
            <person name="Squina F.M."/>
            <person name="Sun H."/>
            <person name="Susca A."/>
            <person name="Todd R.B."/>
            <person name="Tsang A."/>
            <person name="Unkles S.E."/>
            <person name="van de Wiele N."/>
            <person name="van Rossen-Uffink D."/>
            <person name="Oliveira J.V."/>
            <person name="Vesth T.C."/>
            <person name="Visser J."/>
            <person name="Yu J.-H."/>
            <person name="Zhou M."/>
            <person name="Andersen M.R."/>
            <person name="Archer D.B."/>
            <person name="Baker S.E."/>
            <person name="Benoit I."/>
            <person name="Brakhage A.A."/>
            <person name="Braus G.H."/>
            <person name="Fischer R."/>
            <person name="Frisvad J.C."/>
            <person name="Goldman G.H."/>
            <person name="Houbraken J."/>
            <person name="Oakley B."/>
            <person name="Pocsi I."/>
            <person name="Scazzocchio C."/>
            <person name="Seiboth B."/>
            <person name="vanKuyk P.A."/>
            <person name="Wortman J."/>
            <person name="Dyer P.S."/>
            <person name="Grigoriev I.V."/>
        </authorList>
    </citation>
    <scope>NUCLEOTIDE SEQUENCE [LARGE SCALE GENOMIC DNA]</scope>
    <source>
        <strain evidence="3">DTO 134E9</strain>
    </source>
</reference>